<dbReference type="EMBL" id="JAERRB010000001">
    <property type="protein sequence ID" value="MBL0740341.1"/>
    <property type="molecule type" value="Genomic_DNA"/>
</dbReference>
<dbReference type="RefSeq" id="WP_202007560.1">
    <property type="nucleotide sequence ID" value="NZ_JAERRB010000001.1"/>
</dbReference>
<comment type="caution">
    <text evidence="2">The sequence shown here is derived from an EMBL/GenBank/DDBJ whole genome shotgun (WGS) entry which is preliminary data.</text>
</comment>
<dbReference type="InterPro" id="IPR004675">
    <property type="entry name" value="AhpD_core"/>
</dbReference>
<dbReference type="PANTHER" id="PTHR34846">
    <property type="entry name" value="4-CARBOXYMUCONOLACTONE DECARBOXYLASE FAMILY PROTEIN (AFU_ORTHOLOGUE AFUA_6G11590)"/>
    <property type="match status" value="1"/>
</dbReference>
<dbReference type="PANTHER" id="PTHR34846:SF10">
    <property type="entry name" value="CYTOPLASMIC PROTEIN"/>
    <property type="match status" value="1"/>
</dbReference>
<sequence length="147" mass="16541">MKSRMNIGKIEPRIYTAMDAAEEALKTFSIDPKLAELIRIRASQLNGCGFCINMHSKDARAGGETEQRVYAVSAWWETPFFSEAEQVALKLTEEVTRMTRKGVSEKTYNHAVTLFGEQTVAQIIFTIVTINAWNRLAVATHMVAKKD</sequence>
<dbReference type="Proteomes" id="UP000613030">
    <property type="component" value="Unassembled WGS sequence"/>
</dbReference>
<dbReference type="Pfam" id="PF02627">
    <property type="entry name" value="CMD"/>
    <property type="match status" value="1"/>
</dbReference>
<dbReference type="SUPFAM" id="SSF69118">
    <property type="entry name" value="AhpD-like"/>
    <property type="match status" value="1"/>
</dbReference>
<accession>A0ABS1KLL9</accession>
<keyword evidence="3" id="KW-1185">Reference proteome</keyword>
<name>A0ABS1KLL9_9BACT</name>
<gene>
    <name evidence="2" type="ORF">JI741_03890</name>
</gene>
<organism evidence="2 3">
    <name type="scientific">Chryseolinea lacunae</name>
    <dbReference type="NCBI Taxonomy" id="2801331"/>
    <lineage>
        <taxon>Bacteria</taxon>
        <taxon>Pseudomonadati</taxon>
        <taxon>Bacteroidota</taxon>
        <taxon>Cytophagia</taxon>
        <taxon>Cytophagales</taxon>
        <taxon>Fulvivirgaceae</taxon>
        <taxon>Chryseolinea</taxon>
    </lineage>
</organism>
<proteinExistence type="predicted"/>
<evidence type="ECO:0000313" key="2">
    <source>
        <dbReference type="EMBL" id="MBL0740341.1"/>
    </source>
</evidence>
<reference evidence="2 3" key="1">
    <citation type="submission" date="2021-01" db="EMBL/GenBank/DDBJ databases">
        <title>Chryseolinea sp. Jin1 Genome sequencing and assembly.</title>
        <authorList>
            <person name="Kim I."/>
        </authorList>
    </citation>
    <scope>NUCLEOTIDE SEQUENCE [LARGE SCALE GENOMIC DNA]</scope>
    <source>
        <strain evidence="2 3">Jin1</strain>
    </source>
</reference>
<protein>
    <submittedName>
        <fullName evidence="2">Carboxymuconolactone decarboxylase family protein</fullName>
    </submittedName>
</protein>
<dbReference type="NCBIfam" id="TIGR00778">
    <property type="entry name" value="ahpD_dom"/>
    <property type="match status" value="1"/>
</dbReference>
<dbReference type="Gene3D" id="1.20.1290.10">
    <property type="entry name" value="AhpD-like"/>
    <property type="match status" value="1"/>
</dbReference>
<dbReference type="InterPro" id="IPR029032">
    <property type="entry name" value="AhpD-like"/>
</dbReference>
<dbReference type="InterPro" id="IPR003779">
    <property type="entry name" value="CMD-like"/>
</dbReference>
<evidence type="ECO:0000313" key="3">
    <source>
        <dbReference type="Proteomes" id="UP000613030"/>
    </source>
</evidence>
<feature type="domain" description="Carboxymuconolactone decarboxylase-like" evidence="1">
    <location>
        <begin position="13"/>
        <end position="94"/>
    </location>
</feature>
<evidence type="ECO:0000259" key="1">
    <source>
        <dbReference type="Pfam" id="PF02627"/>
    </source>
</evidence>